<dbReference type="EMBL" id="JBFBLL010000009">
    <property type="protein sequence ID" value="MEV8158871.1"/>
    <property type="molecule type" value="Genomic_DNA"/>
</dbReference>
<evidence type="ECO:0000313" key="2">
    <source>
        <dbReference type="Proteomes" id="UP001553031"/>
    </source>
</evidence>
<keyword evidence="2" id="KW-1185">Reference proteome</keyword>
<dbReference type="Proteomes" id="UP001553031">
    <property type="component" value="Unassembled WGS sequence"/>
</dbReference>
<gene>
    <name evidence="1" type="ORF">AB0O96_11825</name>
</gene>
<proteinExistence type="predicted"/>
<name>A0ABV3KEP0_9MICC</name>
<protein>
    <submittedName>
        <fullName evidence="1">Uncharacterized protein</fullName>
    </submittedName>
</protein>
<dbReference type="RefSeq" id="WP_363785722.1">
    <property type="nucleotide sequence ID" value="NZ_JBFBLL010000009.1"/>
</dbReference>
<reference evidence="1 2" key="1">
    <citation type="submission" date="2024-06" db="EMBL/GenBank/DDBJ databases">
        <title>The Natural Products Discovery Center: Release of the First 8490 Sequenced Strains for Exploring Actinobacteria Biosynthetic Diversity.</title>
        <authorList>
            <person name="Kalkreuter E."/>
            <person name="Kautsar S.A."/>
            <person name="Yang D."/>
            <person name="Bader C.D."/>
            <person name="Teijaro C.N."/>
            <person name="Fluegel L."/>
            <person name="Davis C.M."/>
            <person name="Simpson J.R."/>
            <person name="Lauterbach L."/>
            <person name="Steele A.D."/>
            <person name="Gui C."/>
            <person name="Meng S."/>
            <person name="Li G."/>
            <person name="Viehrig K."/>
            <person name="Ye F."/>
            <person name="Su P."/>
            <person name="Kiefer A.F."/>
            <person name="Nichols A."/>
            <person name="Cepeda A.J."/>
            <person name="Yan W."/>
            <person name="Fan B."/>
            <person name="Jiang Y."/>
            <person name="Adhikari A."/>
            <person name="Zheng C.-J."/>
            <person name="Schuster L."/>
            <person name="Cowan T.M."/>
            <person name="Smanski M.J."/>
            <person name="Chevrette M.G."/>
            <person name="De Carvalho L.P.S."/>
            <person name="Shen B."/>
        </authorList>
    </citation>
    <scope>NUCLEOTIDE SEQUENCE [LARGE SCALE GENOMIC DNA]</scope>
    <source>
        <strain evidence="1 2">NPDC079179</strain>
    </source>
</reference>
<sequence>MDDLTAAGLVRHEPSVKVEGQKVWLVPAVLTALDEFAERAGRRTYGSGG</sequence>
<comment type="caution">
    <text evidence="1">The sequence shown here is derived from an EMBL/GenBank/DDBJ whole genome shotgun (WGS) entry which is preliminary data.</text>
</comment>
<accession>A0ABV3KEP0</accession>
<organism evidence="1 2">
    <name type="scientific">Kocuria salsicia</name>
    <dbReference type="NCBI Taxonomy" id="664639"/>
    <lineage>
        <taxon>Bacteria</taxon>
        <taxon>Bacillati</taxon>
        <taxon>Actinomycetota</taxon>
        <taxon>Actinomycetes</taxon>
        <taxon>Micrococcales</taxon>
        <taxon>Micrococcaceae</taxon>
        <taxon>Kocuria</taxon>
    </lineage>
</organism>
<evidence type="ECO:0000313" key="1">
    <source>
        <dbReference type="EMBL" id="MEV8158871.1"/>
    </source>
</evidence>